<dbReference type="PANTHER" id="PTHR45856">
    <property type="entry name" value="ALPHA/BETA-HYDROLASES SUPERFAMILY PROTEIN"/>
    <property type="match status" value="1"/>
</dbReference>
<evidence type="ECO:0000256" key="1">
    <source>
        <dbReference type="ARBA" id="ARBA00023157"/>
    </source>
</evidence>
<evidence type="ECO:0000313" key="7">
    <source>
        <dbReference type="Proteomes" id="UP000027456"/>
    </source>
</evidence>
<keyword evidence="1" id="KW-1015">Disulfide bond</keyword>
<dbReference type="CDD" id="cd00519">
    <property type="entry name" value="Lipase_3"/>
    <property type="match status" value="1"/>
</dbReference>
<dbReference type="InterPro" id="IPR029058">
    <property type="entry name" value="AB_hydrolase_fold"/>
</dbReference>
<dbReference type="InterPro" id="IPR002921">
    <property type="entry name" value="Fungal_lipase-type"/>
</dbReference>
<dbReference type="HOGENOM" id="CLU_035620_0_0_1"/>
<comment type="caution">
    <text evidence="6">The sequence shown here is derived from an EMBL/GenBank/DDBJ whole genome shotgun (WGS) entry which is preliminary data.</text>
</comment>
<comment type="catalytic activity">
    <reaction evidence="4">
        <text>a monoacylglycerol + H2O = glycerol + a fatty acid + H(+)</text>
        <dbReference type="Rhea" id="RHEA:15245"/>
        <dbReference type="ChEBI" id="CHEBI:15377"/>
        <dbReference type="ChEBI" id="CHEBI:15378"/>
        <dbReference type="ChEBI" id="CHEBI:17408"/>
        <dbReference type="ChEBI" id="CHEBI:17754"/>
        <dbReference type="ChEBI" id="CHEBI:28868"/>
    </reaction>
</comment>
<gene>
    <name evidence="6" type="ORF">V565_291020</name>
</gene>
<comment type="catalytic activity">
    <reaction evidence="3">
        <text>a diacylglycerol + H2O = a monoacylglycerol + a fatty acid + H(+)</text>
        <dbReference type="Rhea" id="RHEA:32731"/>
        <dbReference type="ChEBI" id="CHEBI:15377"/>
        <dbReference type="ChEBI" id="CHEBI:15378"/>
        <dbReference type="ChEBI" id="CHEBI:17408"/>
        <dbReference type="ChEBI" id="CHEBI:18035"/>
        <dbReference type="ChEBI" id="CHEBI:28868"/>
    </reaction>
</comment>
<name>A0A074REW1_9AGAM</name>
<protein>
    <submittedName>
        <fullName evidence="6">Lipase class 3</fullName>
    </submittedName>
</protein>
<evidence type="ECO:0000256" key="3">
    <source>
        <dbReference type="ARBA" id="ARBA00047591"/>
    </source>
</evidence>
<reference evidence="6 7" key="1">
    <citation type="submission" date="2013-12" db="EMBL/GenBank/DDBJ databases">
        <authorList>
            <person name="Cubeta M."/>
            <person name="Pakala S."/>
            <person name="Fedorova N."/>
            <person name="Thomas E."/>
            <person name="Dean R."/>
            <person name="Jabaji S."/>
            <person name="Neate S."/>
            <person name="Toda T."/>
            <person name="Tavantzis S."/>
            <person name="Vilgalys R."/>
            <person name="Bharathan N."/>
            <person name="Pakala S."/>
            <person name="Losada L.S."/>
            <person name="Zafar N."/>
            <person name="Nierman W."/>
        </authorList>
    </citation>
    <scope>NUCLEOTIDE SEQUENCE [LARGE SCALE GENOMIC DNA]</scope>
    <source>
        <strain evidence="6 7">123E</strain>
    </source>
</reference>
<feature type="domain" description="Fungal lipase-type" evidence="5">
    <location>
        <begin position="183"/>
        <end position="337"/>
    </location>
</feature>
<dbReference type="AlphaFoldDB" id="A0A074REW1"/>
<dbReference type="Proteomes" id="UP000027456">
    <property type="component" value="Unassembled WGS sequence"/>
</dbReference>
<dbReference type="EMBL" id="AZST01001981">
    <property type="protein sequence ID" value="KEP45294.1"/>
    <property type="molecule type" value="Genomic_DNA"/>
</dbReference>
<proteinExistence type="inferred from homology"/>
<sequence>MQAPLPIPPITLHEAKRNISVRHLEQLANLSLTRDTPPPGDGSQHEIPYGLFGSSSPYDDLLEWSKENASQIKEAVRNRAFGGPDGSGIQWTNAFLGFMESATVYLRDSDKVVQATEAYKREDFETAFRLLEDSTARIQEIAALWGMKFLLLCDLTESSATWGSGPYCGAFYSEDPDAPFIGVGFKGTNIWNWKDLITDINTTVVQADEGHVYNTQVSDGVYSGMFGQHEPAPACDLIRLGLNDLIPNIPNEAGKEVVTHVAGHSLGGSYSNLCYTQFTIPGALPPMAVLGDLYTFGCPRIGYKDFAEAMRDHQGPHTGSAWRIANKGDLVTQVPPVTPWTHDSPFNHVDNGYQLSTNNKPVTLPSEIGTLTSGPDVWPPSKMTFTPHYATTYYENLQKAL</sequence>
<dbReference type="Gene3D" id="3.40.50.1820">
    <property type="entry name" value="alpha/beta hydrolase"/>
    <property type="match status" value="1"/>
</dbReference>
<dbReference type="Pfam" id="PF01764">
    <property type="entry name" value="Lipase_3"/>
    <property type="match status" value="1"/>
</dbReference>
<keyword evidence="7" id="KW-1185">Reference proteome</keyword>
<dbReference type="STRING" id="1423351.A0A074REW1"/>
<evidence type="ECO:0000256" key="4">
    <source>
        <dbReference type="ARBA" id="ARBA00048461"/>
    </source>
</evidence>
<evidence type="ECO:0000256" key="2">
    <source>
        <dbReference type="ARBA" id="ARBA00043996"/>
    </source>
</evidence>
<accession>A0A074REW1</accession>
<evidence type="ECO:0000313" key="6">
    <source>
        <dbReference type="EMBL" id="KEP45294.1"/>
    </source>
</evidence>
<comment type="similarity">
    <text evidence="2">Belongs to the AB hydrolase superfamily. Lipase family. Class 3 subfamily.</text>
</comment>
<evidence type="ECO:0000259" key="5">
    <source>
        <dbReference type="Pfam" id="PF01764"/>
    </source>
</evidence>
<dbReference type="InterPro" id="IPR051218">
    <property type="entry name" value="Sec_MonoDiacylglyc_Lipase"/>
</dbReference>
<dbReference type="OrthoDB" id="426718at2759"/>
<dbReference type="SUPFAM" id="SSF53474">
    <property type="entry name" value="alpha/beta-Hydrolases"/>
    <property type="match status" value="1"/>
</dbReference>
<dbReference type="GO" id="GO:0006629">
    <property type="term" value="P:lipid metabolic process"/>
    <property type="evidence" value="ECO:0007669"/>
    <property type="project" value="InterPro"/>
</dbReference>
<organism evidence="6 7">
    <name type="scientific">Rhizoctonia solani 123E</name>
    <dbReference type="NCBI Taxonomy" id="1423351"/>
    <lineage>
        <taxon>Eukaryota</taxon>
        <taxon>Fungi</taxon>
        <taxon>Dikarya</taxon>
        <taxon>Basidiomycota</taxon>
        <taxon>Agaricomycotina</taxon>
        <taxon>Agaricomycetes</taxon>
        <taxon>Cantharellales</taxon>
        <taxon>Ceratobasidiaceae</taxon>
        <taxon>Rhizoctonia</taxon>
    </lineage>
</organism>
<dbReference type="PANTHER" id="PTHR45856:SF24">
    <property type="entry name" value="FUNGAL LIPASE-LIKE DOMAIN-CONTAINING PROTEIN"/>
    <property type="match status" value="1"/>
</dbReference>